<feature type="modified residue" description="4-aspartylphosphate" evidence="8">
    <location>
        <position position="55"/>
    </location>
</feature>
<organism evidence="11 12">
    <name type="scientific">Paenibacillus terricola</name>
    <dbReference type="NCBI Taxonomy" id="2763503"/>
    <lineage>
        <taxon>Bacteria</taxon>
        <taxon>Bacillati</taxon>
        <taxon>Bacillota</taxon>
        <taxon>Bacilli</taxon>
        <taxon>Bacillales</taxon>
        <taxon>Paenibacillaceae</taxon>
        <taxon>Paenibacillus</taxon>
    </lineage>
</organism>
<dbReference type="SMART" id="SM00448">
    <property type="entry name" value="REC"/>
    <property type="match status" value="1"/>
</dbReference>
<comment type="caution">
    <text evidence="11">The sequence shown here is derived from an EMBL/GenBank/DDBJ whole genome shotgun (WGS) entry which is preliminary data.</text>
</comment>
<dbReference type="InterPro" id="IPR018060">
    <property type="entry name" value="HTH_AraC"/>
</dbReference>
<feature type="domain" description="HTH araC/xylS-type" evidence="9">
    <location>
        <begin position="449"/>
        <end position="547"/>
    </location>
</feature>
<dbReference type="Proteomes" id="UP000609346">
    <property type="component" value="Unassembled WGS sequence"/>
</dbReference>
<dbReference type="PROSITE" id="PS00041">
    <property type="entry name" value="HTH_ARAC_FAMILY_1"/>
    <property type="match status" value="1"/>
</dbReference>
<evidence type="ECO:0000256" key="2">
    <source>
        <dbReference type="ARBA" id="ARBA00022490"/>
    </source>
</evidence>
<dbReference type="InterPro" id="IPR001789">
    <property type="entry name" value="Sig_transdc_resp-reg_receiver"/>
</dbReference>
<evidence type="ECO:0000256" key="1">
    <source>
        <dbReference type="ARBA" id="ARBA00004496"/>
    </source>
</evidence>
<dbReference type="EMBL" id="JACXZA010000010">
    <property type="protein sequence ID" value="MBD3922616.1"/>
    <property type="molecule type" value="Genomic_DNA"/>
</dbReference>
<dbReference type="SMART" id="SM00342">
    <property type="entry name" value="HTH_ARAC"/>
    <property type="match status" value="1"/>
</dbReference>
<dbReference type="InterPro" id="IPR018062">
    <property type="entry name" value="HTH_AraC-typ_CS"/>
</dbReference>
<evidence type="ECO:0000256" key="6">
    <source>
        <dbReference type="ARBA" id="ARBA00023125"/>
    </source>
</evidence>
<dbReference type="PROSITE" id="PS50110">
    <property type="entry name" value="RESPONSE_REGULATORY"/>
    <property type="match status" value="1"/>
</dbReference>
<evidence type="ECO:0000256" key="7">
    <source>
        <dbReference type="ARBA" id="ARBA00023163"/>
    </source>
</evidence>
<sequence length="549" mass="63192">MIDILLVDDESYVTESLARTIPWQDLGVRSVYQAESAKEALQLLEEQEIDIVVSDIRMPGMDGLELIAEIAERWPNVRCMLLTGHSDFEYAKRALQLKAADYILKPVNDDEFVVSISNAVEKLHEEWKEADKYNQLMYDRKSDYTVLRNHLLHDLLLGHQLNGALVQNKLQQYEITLSVDEPAVLMLIQYSTPFDESDAQSASLMEYAVGNIAEEIFGGSFRVWCGKTPHDCLVLLAQMKDNSRKRYGAVEQPGPAVREQLSEAAVRFQEQTSKFLRSETSCFITRWFSFPEGVADGYRSALSAFFLNEQGADQNHSIHFLEEMVDRSLPAKALEQLHKPPTLLHLLESKQWSSARDKIHEVFDLLGRTTRSREHLYEVFLYVSNAFMYSAHKRGQFMTDIDHSAFDMLLDRSGIHSQDKLRGWAVSMLGKLESELSSTESSTRTHLVKQVQEIVEETLGQDTSVKTIADKVYLHPVYLSKIYKADTGESLSEYIIRMRMERAHYMLKKTNKKIYEITAELGYQNPQYFSKMFKKYYGMTPQEFRDMAD</sequence>
<dbReference type="InterPro" id="IPR011006">
    <property type="entry name" value="CheY-like_superfamily"/>
</dbReference>
<feature type="domain" description="Response regulatory" evidence="10">
    <location>
        <begin position="3"/>
        <end position="120"/>
    </location>
</feature>
<dbReference type="Pfam" id="PF00072">
    <property type="entry name" value="Response_reg"/>
    <property type="match status" value="1"/>
</dbReference>
<keyword evidence="2" id="KW-0963">Cytoplasm</keyword>
<keyword evidence="12" id="KW-1185">Reference proteome</keyword>
<evidence type="ECO:0000259" key="10">
    <source>
        <dbReference type="PROSITE" id="PS50110"/>
    </source>
</evidence>
<dbReference type="Pfam" id="PF12833">
    <property type="entry name" value="HTH_18"/>
    <property type="match status" value="1"/>
</dbReference>
<evidence type="ECO:0000313" key="12">
    <source>
        <dbReference type="Proteomes" id="UP000609346"/>
    </source>
</evidence>
<evidence type="ECO:0000256" key="3">
    <source>
        <dbReference type="ARBA" id="ARBA00022553"/>
    </source>
</evidence>
<dbReference type="PANTHER" id="PTHR42713">
    <property type="entry name" value="HISTIDINE KINASE-RELATED"/>
    <property type="match status" value="1"/>
</dbReference>
<keyword evidence="6" id="KW-0238">DNA-binding</keyword>
<dbReference type="PROSITE" id="PS01124">
    <property type="entry name" value="HTH_ARAC_FAMILY_2"/>
    <property type="match status" value="1"/>
</dbReference>
<keyword evidence="5" id="KW-0805">Transcription regulation</keyword>
<dbReference type="Gene3D" id="1.10.10.60">
    <property type="entry name" value="Homeodomain-like"/>
    <property type="match status" value="2"/>
</dbReference>
<accession>A0ABR8N367</accession>
<evidence type="ECO:0000313" key="11">
    <source>
        <dbReference type="EMBL" id="MBD3922616.1"/>
    </source>
</evidence>
<name>A0ABR8N367_9BACL</name>
<protein>
    <submittedName>
        <fullName evidence="11">Response regulator</fullName>
    </submittedName>
</protein>
<keyword evidence="3 8" id="KW-0597">Phosphoprotein</keyword>
<keyword evidence="4" id="KW-0902">Two-component regulatory system</keyword>
<dbReference type="SUPFAM" id="SSF46689">
    <property type="entry name" value="Homeodomain-like"/>
    <property type="match status" value="1"/>
</dbReference>
<evidence type="ECO:0000259" key="9">
    <source>
        <dbReference type="PROSITE" id="PS01124"/>
    </source>
</evidence>
<dbReference type="PANTHER" id="PTHR42713:SF3">
    <property type="entry name" value="TRANSCRIPTIONAL REGULATORY PROTEIN HPTR"/>
    <property type="match status" value="1"/>
</dbReference>
<evidence type="ECO:0000256" key="4">
    <source>
        <dbReference type="ARBA" id="ARBA00023012"/>
    </source>
</evidence>
<proteinExistence type="predicted"/>
<comment type="subcellular location">
    <subcellularLocation>
        <location evidence="1">Cytoplasm</location>
    </subcellularLocation>
</comment>
<dbReference type="InterPro" id="IPR051552">
    <property type="entry name" value="HptR"/>
</dbReference>
<keyword evidence="7" id="KW-0804">Transcription</keyword>
<gene>
    <name evidence="11" type="ORF">H8B09_28070</name>
</gene>
<reference evidence="11 12" key="1">
    <citation type="submission" date="2020-09" db="EMBL/GenBank/DDBJ databases">
        <title>Paenibacillus sp. strain PR3 16S rRNA gene Genome sequencing and assembly.</title>
        <authorList>
            <person name="Kim J."/>
        </authorList>
    </citation>
    <scope>NUCLEOTIDE SEQUENCE [LARGE SCALE GENOMIC DNA]</scope>
    <source>
        <strain evidence="11 12">PR3</strain>
    </source>
</reference>
<dbReference type="InterPro" id="IPR009057">
    <property type="entry name" value="Homeodomain-like_sf"/>
</dbReference>
<dbReference type="SUPFAM" id="SSF52172">
    <property type="entry name" value="CheY-like"/>
    <property type="match status" value="1"/>
</dbReference>
<dbReference type="RefSeq" id="WP_191206918.1">
    <property type="nucleotide sequence ID" value="NZ_JACXZA010000010.1"/>
</dbReference>
<dbReference type="CDD" id="cd17536">
    <property type="entry name" value="REC_YesN-like"/>
    <property type="match status" value="1"/>
</dbReference>
<dbReference type="InterPro" id="IPR020449">
    <property type="entry name" value="Tscrpt_reg_AraC-type_HTH"/>
</dbReference>
<dbReference type="PRINTS" id="PR00032">
    <property type="entry name" value="HTHARAC"/>
</dbReference>
<dbReference type="Gene3D" id="3.40.50.2300">
    <property type="match status" value="1"/>
</dbReference>
<evidence type="ECO:0000256" key="8">
    <source>
        <dbReference type="PROSITE-ProRule" id="PRU00169"/>
    </source>
</evidence>
<evidence type="ECO:0000256" key="5">
    <source>
        <dbReference type="ARBA" id="ARBA00023015"/>
    </source>
</evidence>